<protein>
    <submittedName>
        <fullName evidence="1">Uncharacterized protein</fullName>
    </submittedName>
</protein>
<proteinExistence type="predicted"/>
<dbReference type="RefSeq" id="WP_308866789.1">
    <property type="nucleotide sequence ID" value="NZ_JAVFWO010000002.1"/>
</dbReference>
<dbReference type="Proteomes" id="UP001235133">
    <property type="component" value="Unassembled WGS sequence"/>
</dbReference>
<name>A0ABU0Z009_9MICO</name>
<evidence type="ECO:0000313" key="1">
    <source>
        <dbReference type="EMBL" id="MDQ7877353.1"/>
    </source>
</evidence>
<evidence type="ECO:0000313" key="2">
    <source>
        <dbReference type="Proteomes" id="UP001235133"/>
    </source>
</evidence>
<comment type="caution">
    <text evidence="1">The sequence shown here is derived from an EMBL/GenBank/DDBJ whole genome shotgun (WGS) entry which is preliminary data.</text>
</comment>
<gene>
    <name evidence="1" type="ORF">Q9R08_05115</name>
</gene>
<dbReference type="EMBL" id="JAVFWO010000002">
    <property type="protein sequence ID" value="MDQ7877353.1"/>
    <property type="molecule type" value="Genomic_DNA"/>
</dbReference>
<keyword evidence="2" id="KW-1185">Reference proteome</keyword>
<organism evidence="1 2">
    <name type="scientific">Microbacterium psychrotolerans</name>
    <dbReference type="NCBI Taxonomy" id="3068321"/>
    <lineage>
        <taxon>Bacteria</taxon>
        <taxon>Bacillati</taxon>
        <taxon>Actinomycetota</taxon>
        <taxon>Actinomycetes</taxon>
        <taxon>Micrococcales</taxon>
        <taxon>Microbacteriaceae</taxon>
        <taxon>Microbacterium</taxon>
    </lineage>
</organism>
<sequence>MAEDGTRPADDDPTVQVDHDALLLSAVSREHVWTPTGACYYCGGFRTAVKSKYCADVEGGDG</sequence>
<accession>A0ABU0Z009</accession>
<reference evidence="1 2" key="1">
    <citation type="submission" date="2023-08" db="EMBL/GenBank/DDBJ databases">
        <title>Microbacterium psychrotolerans sp. nov., a psychrotolerant bacterium isolated from soil in Heilongjiang Province, China.</title>
        <authorList>
            <person name="An P."/>
            <person name="Zhao D."/>
            <person name="Xiang H."/>
        </authorList>
    </citation>
    <scope>NUCLEOTIDE SEQUENCE [LARGE SCALE GENOMIC DNA]</scope>
    <source>
        <strain evidence="1 2">QXD-8</strain>
    </source>
</reference>